<sequence length="275" mass="28547">MKVAIIYYSTYGHVLTLAKAVQKGIKETGASADLFQIPETLSPEVLQKMHAPEKPTDIPIATLDTLTSYDAFFFAIPTRYGSAPAQFFEYFAATGGLWAQGALYGKPAAFAVSTGTSGGGQEVTIRNTLSFLAHHGLIYIPLGYAKAFALQANIDEVHGGSPWGAGTFAGGDGSRQPSKLELEIATIQGKEFATSAAKFVSSSSVAKSAAGATNSKSTAPTTNANNNATTAAANDKSTGATSEKKSTTAAPPRAQQSTKAPESTDKSSCSKCIIM</sequence>
<keyword evidence="3" id="KW-1003">Cell membrane</keyword>
<dbReference type="InterPro" id="IPR010089">
    <property type="entry name" value="Flavoprotein_WrbA-like"/>
</dbReference>
<keyword evidence="4" id="KW-0843">Virulence</keyword>
<dbReference type="GO" id="GO:0010181">
    <property type="term" value="F:FMN binding"/>
    <property type="evidence" value="ECO:0007669"/>
    <property type="project" value="InterPro"/>
</dbReference>
<accession>A0A9W4TR55</accession>
<dbReference type="InterPro" id="IPR005025">
    <property type="entry name" value="FMN_Rdtase-like_dom"/>
</dbReference>
<comment type="caution">
    <text evidence="9">The sequence shown here is derived from an EMBL/GenBank/DDBJ whole genome shotgun (WGS) entry which is preliminary data.</text>
</comment>
<evidence type="ECO:0000313" key="10">
    <source>
        <dbReference type="Proteomes" id="UP001152885"/>
    </source>
</evidence>
<dbReference type="InterPro" id="IPR029039">
    <property type="entry name" value="Flavoprotein-like_sf"/>
</dbReference>
<gene>
    <name evidence="9" type="ORF">CANVERA_P0332</name>
</gene>
<evidence type="ECO:0000256" key="4">
    <source>
        <dbReference type="ARBA" id="ARBA00023026"/>
    </source>
</evidence>
<feature type="domain" description="Flavodoxin-like" evidence="8">
    <location>
        <begin position="3"/>
        <end position="192"/>
    </location>
</feature>
<dbReference type="NCBIfam" id="NF002999">
    <property type="entry name" value="PRK03767.1"/>
    <property type="match status" value="1"/>
</dbReference>
<name>A0A9W4TR55_9ASCO</name>
<comment type="function">
    <text evidence="6">Flavodoxin-like protein (FLP) that plays a role in cell wall integrity, oxidative stress protection and virulence. FLPs act as NAD(P)H quinone oxidoreductases. Reduces ubiquinone (coenzyme Q), enabling it to serve as an antioxidant in the membrane.</text>
</comment>
<dbReference type="OrthoDB" id="504689at2759"/>
<evidence type="ECO:0000259" key="8">
    <source>
        <dbReference type="PROSITE" id="PS50902"/>
    </source>
</evidence>
<dbReference type="GO" id="GO:0003955">
    <property type="term" value="F:NAD(P)H dehydrogenase (quinone) activity"/>
    <property type="evidence" value="ECO:0007669"/>
    <property type="project" value="InterPro"/>
</dbReference>
<proteinExistence type="inferred from homology"/>
<organism evidence="9 10">
    <name type="scientific">Candida verbasci</name>
    <dbReference type="NCBI Taxonomy" id="1227364"/>
    <lineage>
        <taxon>Eukaryota</taxon>
        <taxon>Fungi</taxon>
        <taxon>Dikarya</taxon>
        <taxon>Ascomycota</taxon>
        <taxon>Saccharomycotina</taxon>
        <taxon>Pichiomycetes</taxon>
        <taxon>Debaryomycetaceae</taxon>
        <taxon>Candida/Lodderomyces clade</taxon>
        <taxon>Candida</taxon>
    </lineage>
</organism>
<evidence type="ECO:0000256" key="1">
    <source>
        <dbReference type="ARBA" id="ARBA00004202"/>
    </source>
</evidence>
<dbReference type="EMBL" id="CANTUO010000001">
    <property type="protein sequence ID" value="CAI5755816.1"/>
    <property type="molecule type" value="Genomic_DNA"/>
</dbReference>
<dbReference type="PROSITE" id="PS50902">
    <property type="entry name" value="FLAVODOXIN_LIKE"/>
    <property type="match status" value="1"/>
</dbReference>
<dbReference type="Proteomes" id="UP001152885">
    <property type="component" value="Unassembled WGS sequence"/>
</dbReference>
<evidence type="ECO:0000256" key="6">
    <source>
        <dbReference type="ARBA" id="ARBA00053955"/>
    </source>
</evidence>
<feature type="compositionally biased region" description="Low complexity" evidence="7">
    <location>
        <begin position="210"/>
        <end position="238"/>
    </location>
</feature>
<dbReference type="Pfam" id="PF03358">
    <property type="entry name" value="FMN_red"/>
    <property type="match status" value="1"/>
</dbReference>
<dbReference type="PANTHER" id="PTHR30546:SF23">
    <property type="entry name" value="FLAVOPROTEIN-LIKE PROTEIN YCP4-RELATED"/>
    <property type="match status" value="1"/>
</dbReference>
<feature type="region of interest" description="Disordered" evidence="7">
    <location>
        <begin position="210"/>
        <end position="275"/>
    </location>
</feature>
<dbReference type="PANTHER" id="PTHR30546">
    <property type="entry name" value="FLAVODOXIN-RELATED PROTEIN WRBA-RELATED"/>
    <property type="match status" value="1"/>
</dbReference>
<evidence type="ECO:0000313" key="9">
    <source>
        <dbReference type="EMBL" id="CAI5755816.1"/>
    </source>
</evidence>
<dbReference type="GO" id="GO:0034599">
    <property type="term" value="P:cellular response to oxidative stress"/>
    <property type="evidence" value="ECO:0007669"/>
    <property type="project" value="UniProtKB-ARBA"/>
</dbReference>
<dbReference type="NCBIfam" id="TIGR01755">
    <property type="entry name" value="flav_wrbA"/>
    <property type="match status" value="1"/>
</dbReference>
<reference evidence="9" key="1">
    <citation type="submission" date="2022-12" db="EMBL/GenBank/DDBJ databases">
        <authorList>
            <person name="Brejova B."/>
        </authorList>
    </citation>
    <scope>NUCLEOTIDE SEQUENCE</scope>
</reference>
<dbReference type="InterPro" id="IPR008254">
    <property type="entry name" value="Flavodoxin/NO_synth"/>
</dbReference>
<dbReference type="AlphaFoldDB" id="A0A9W4TR55"/>
<keyword evidence="10" id="KW-1185">Reference proteome</keyword>
<feature type="compositionally biased region" description="Polar residues" evidence="7">
    <location>
        <begin position="254"/>
        <end position="275"/>
    </location>
</feature>
<evidence type="ECO:0000256" key="5">
    <source>
        <dbReference type="ARBA" id="ARBA00023136"/>
    </source>
</evidence>
<comment type="subcellular location">
    <subcellularLocation>
        <location evidence="1">Cell membrane</location>
        <topology evidence="1">Peripheral membrane protein</topology>
    </subcellularLocation>
</comment>
<dbReference type="FunFam" id="3.40.50.360:FF:000001">
    <property type="entry name" value="NAD(P)H dehydrogenase (Quinone) FQR1-like"/>
    <property type="match status" value="1"/>
</dbReference>
<evidence type="ECO:0000256" key="3">
    <source>
        <dbReference type="ARBA" id="ARBA00022475"/>
    </source>
</evidence>
<dbReference type="GO" id="GO:0005886">
    <property type="term" value="C:plasma membrane"/>
    <property type="evidence" value="ECO:0007669"/>
    <property type="project" value="UniProtKB-SubCell"/>
</dbReference>
<comment type="similarity">
    <text evidence="2">Belongs to the WrbA family.</text>
</comment>
<evidence type="ECO:0000256" key="2">
    <source>
        <dbReference type="ARBA" id="ARBA00006961"/>
    </source>
</evidence>
<protein>
    <recommendedName>
        <fullName evidence="8">Flavodoxin-like domain-containing protein</fullName>
    </recommendedName>
</protein>
<evidence type="ECO:0000256" key="7">
    <source>
        <dbReference type="SAM" id="MobiDB-lite"/>
    </source>
</evidence>
<dbReference type="Gene3D" id="3.40.50.360">
    <property type="match status" value="1"/>
</dbReference>
<keyword evidence="5" id="KW-0472">Membrane</keyword>
<dbReference type="SUPFAM" id="SSF52218">
    <property type="entry name" value="Flavoproteins"/>
    <property type="match status" value="1"/>
</dbReference>